<dbReference type="GeneID" id="20081458"/>
<organism evidence="6">
    <name type="scientific">Aphanomyces invadans</name>
    <dbReference type="NCBI Taxonomy" id="157072"/>
    <lineage>
        <taxon>Eukaryota</taxon>
        <taxon>Sar</taxon>
        <taxon>Stramenopiles</taxon>
        <taxon>Oomycota</taxon>
        <taxon>Saprolegniomycetes</taxon>
        <taxon>Saprolegniales</taxon>
        <taxon>Verrucalvaceae</taxon>
        <taxon>Aphanomyces</taxon>
    </lineage>
</organism>
<feature type="domain" description="Flavin reductase like" evidence="5">
    <location>
        <begin position="73"/>
        <end position="226"/>
    </location>
</feature>
<protein>
    <recommendedName>
        <fullName evidence="5">Flavin reductase like domain-containing protein</fullName>
    </recommendedName>
</protein>
<dbReference type="InterPro" id="IPR012349">
    <property type="entry name" value="Split_barrel_FMN-bd"/>
</dbReference>
<dbReference type="OrthoDB" id="298012at2759"/>
<comment type="similarity">
    <text evidence="4">Belongs to the flavoredoxin family.</text>
</comment>
<dbReference type="Pfam" id="PF01613">
    <property type="entry name" value="Flavin_Reduct"/>
    <property type="match status" value="1"/>
</dbReference>
<dbReference type="EMBL" id="KI913958">
    <property type="protein sequence ID" value="ETW04003.1"/>
    <property type="molecule type" value="Genomic_DNA"/>
</dbReference>
<accession>A0A024UEG3</accession>
<evidence type="ECO:0000256" key="2">
    <source>
        <dbReference type="ARBA" id="ARBA00022630"/>
    </source>
</evidence>
<evidence type="ECO:0000256" key="4">
    <source>
        <dbReference type="ARBA" id="ARBA00038054"/>
    </source>
</evidence>
<evidence type="ECO:0000259" key="5">
    <source>
        <dbReference type="SMART" id="SM00903"/>
    </source>
</evidence>
<dbReference type="PANTHER" id="PTHR33798:SF5">
    <property type="entry name" value="FLAVIN REDUCTASE LIKE DOMAIN-CONTAINING PROTEIN"/>
    <property type="match status" value="1"/>
</dbReference>
<dbReference type="GO" id="GO:0010181">
    <property type="term" value="F:FMN binding"/>
    <property type="evidence" value="ECO:0007669"/>
    <property type="project" value="InterPro"/>
</dbReference>
<evidence type="ECO:0000313" key="6">
    <source>
        <dbReference type="EMBL" id="ETW04003.1"/>
    </source>
</evidence>
<keyword evidence="2" id="KW-0285">Flavoprotein</keyword>
<dbReference type="SUPFAM" id="SSF50475">
    <property type="entry name" value="FMN-binding split barrel"/>
    <property type="match status" value="1"/>
</dbReference>
<dbReference type="eggNOG" id="ENOG502S86W">
    <property type="taxonomic scope" value="Eukaryota"/>
</dbReference>
<dbReference type="SMART" id="SM00903">
    <property type="entry name" value="Flavin_Reduct"/>
    <property type="match status" value="1"/>
</dbReference>
<dbReference type="InterPro" id="IPR002563">
    <property type="entry name" value="Flavin_Rdtase-like_dom"/>
</dbReference>
<dbReference type="STRING" id="157072.A0A024UEG3"/>
<dbReference type="VEuPathDB" id="FungiDB:H310_04408"/>
<comment type="cofactor">
    <cofactor evidence="1">
        <name>FMN</name>
        <dbReference type="ChEBI" id="CHEBI:58210"/>
    </cofactor>
</comment>
<dbReference type="PANTHER" id="PTHR33798">
    <property type="entry name" value="FLAVOPROTEIN OXYGENASE"/>
    <property type="match status" value="1"/>
</dbReference>
<dbReference type="AlphaFoldDB" id="A0A024UEG3"/>
<dbReference type="RefSeq" id="XP_008866959.1">
    <property type="nucleotide sequence ID" value="XM_008868737.1"/>
</dbReference>
<dbReference type="Gene3D" id="2.30.110.10">
    <property type="entry name" value="Electron Transport, Fmn-binding Protein, Chain A"/>
    <property type="match status" value="1"/>
</dbReference>
<keyword evidence="3" id="KW-0288">FMN</keyword>
<gene>
    <name evidence="6" type="ORF">H310_04408</name>
</gene>
<proteinExistence type="inferred from homology"/>
<reference evidence="6" key="1">
    <citation type="submission" date="2013-12" db="EMBL/GenBank/DDBJ databases">
        <title>The Genome Sequence of Aphanomyces invadans NJM9701.</title>
        <authorList>
            <consortium name="The Broad Institute Genomics Platform"/>
            <person name="Russ C."/>
            <person name="Tyler B."/>
            <person name="van West P."/>
            <person name="Dieguez-Uribeondo J."/>
            <person name="Young S.K."/>
            <person name="Zeng Q."/>
            <person name="Gargeya S."/>
            <person name="Fitzgerald M."/>
            <person name="Abouelleil A."/>
            <person name="Alvarado L."/>
            <person name="Chapman S.B."/>
            <person name="Gainer-Dewar J."/>
            <person name="Goldberg J."/>
            <person name="Griggs A."/>
            <person name="Gujja S."/>
            <person name="Hansen M."/>
            <person name="Howarth C."/>
            <person name="Imamovic A."/>
            <person name="Ireland A."/>
            <person name="Larimer J."/>
            <person name="McCowan C."/>
            <person name="Murphy C."/>
            <person name="Pearson M."/>
            <person name="Poon T.W."/>
            <person name="Priest M."/>
            <person name="Roberts A."/>
            <person name="Saif S."/>
            <person name="Shea T."/>
            <person name="Sykes S."/>
            <person name="Wortman J."/>
            <person name="Nusbaum C."/>
            <person name="Birren B."/>
        </authorList>
    </citation>
    <scope>NUCLEOTIDE SEQUENCE [LARGE SCALE GENOMIC DNA]</scope>
    <source>
        <strain evidence="6">NJM9701</strain>
    </source>
</reference>
<evidence type="ECO:0000256" key="1">
    <source>
        <dbReference type="ARBA" id="ARBA00001917"/>
    </source>
</evidence>
<sequence>MGIMHLEQSHHIGIRITSTGPTAATATHLHSPRAALMCPSADLPSVDIAQPPDATHFDPASCNGRTLYQLLTGGVVPRPIAWISTINRAGVTNLAPFSFFTVVSVDPPIFAVTQVYPGPHRKNKDTVVNLLETKECVVNVVSDAMAATMNATCADYPYGTSEIDALAIKTVHSSVVRVPGVANSSVRFECTLRDTLDIGNGRVVLLNVVHIAVDNAVLGHDGNSIDTTLTHLVGRLGGDAYARTDDQFSIIRPPPPK</sequence>
<evidence type="ECO:0000256" key="3">
    <source>
        <dbReference type="ARBA" id="ARBA00022643"/>
    </source>
</evidence>
<name>A0A024UEG3_9STRA</name>